<dbReference type="Proteomes" id="UP000283817">
    <property type="component" value="Unassembled WGS sequence"/>
</dbReference>
<evidence type="ECO:0000313" key="1">
    <source>
        <dbReference type="EMBL" id="RWX32015.1"/>
    </source>
</evidence>
<dbReference type="AlphaFoldDB" id="A0A444I397"/>
<accession>A0A444I397</accession>
<name>A0A444I397_RHILE</name>
<comment type="caution">
    <text evidence="1">The sequence shown here is derived from an EMBL/GenBank/DDBJ whole genome shotgun (WGS) entry which is preliminary data.</text>
</comment>
<reference evidence="1 2" key="1">
    <citation type="submission" date="2019-01" db="EMBL/GenBank/DDBJ databases">
        <title>RHIZO-ID as a novel technology for direct rhizobia identification.</title>
        <authorList>
            <person name="De Meyer S.E."/>
        </authorList>
    </citation>
    <scope>NUCLEOTIDE SEQUENCE [LARGE SCALE GENOMIC DNA]</scope>
    <source>
        <strain evidence="1 2">WSM448</strain>
    </source>
</reference>
<dbReference type="RefSeq" id="WP_128410478.1">
    <property type="nucleotide sequence ID" value="NZ_SBHX01000027.1"/>
</dbReference>
<gene>
    <name evidence="1" type="ORF">EHI47_11565</name>
</gene>
<evidence type="ECO:0000313" key="2">
    <source>
        <dbReference type="Proteomes" id="UP000283817"/>
    </source>
</evidence>
<organism evidence="1 2">
    <name type="scientific">Rhizobium leguminosarum</name>
    <dbReference type="NCBI Taxonomy" id="384"/>
    <lineage>
        <taxon>Bacteria</taxon>
        <taxon>Pseudomonadati</taxon>
        <taxon>Pseudomonadota</taxon>
        <taxon>Alphaproteobacteria</taxon>
        <taxon>Hyphomicrobiales</taxon>
        <taxon>Rhizobiaceae</taxon>
        <taxon>Rhizobium/Agrobacterium group</taxon>
        <taxon>Rhizobium</taxon>
    </lineage>
</organism>
<sequence>MELGNLPEDSGKLIQGASKKMDDVATANFLIEVIGARRHIGDMFRSACRELRARFPHREDPENQWTERRLRGWWNNESRIVKHFQMVELYETAEALRNARDTHAEYKAKTERLRQMAQLRSAARSGDVASR</sequence>
<proteinExistence type="predicted"/>
<dbReference type="EMBL" id="SBHX01000027">
    <property type="protein sequence ID" value="RWX32015.1"/>
    <property type="molecule type" value="Genomic_DNA"/>
</dbReference>
<protein>
    <submittedName>
        <fullName evidence="1">Uncharacterized protein</fullName>
    </submittedName>
</protein>